<dbReference type="InterPro" id="IPR029016">
    <property type="entry name" value="GAF-like_dom_sf"/>
</dbReference>
<dbReference type="CDD" id="cd00130">
    <property type="entry name" value="PAS"/>
    <property type="match status" value="1"/>
</dbReference>
<dbReference type="Pfam" id="PF13185">
    <property type="entry name" value="GAF_2"/>
    <property type="match status" value="1"/>
</dbReference>
<evidence type="ECO:0000313" key="19">
    <source>
        <dbReference type="EMBL" id="KXG77678.1"/>
    </source>
</evidence>
<evidence type="ECO:0000259" key="14">
    <source>
        <dbReference type="PROSITE" id="PS50112"/>
    </source>
</evidence>
<dbReference type="InterPro" id="IPR035965">
    <property type="entry name" value="PAS-like_dom_sf"/>
</dbReference>
<dbReference type="STRING" id="520762.AN619_04070"/>
<evidence type="ECO:0000256" key="13">
    <source>
        <dbReference type="SAM" id="Phobius"/>
    </source>
</evidence>
<evidence type="ECO:0000256" key="3">
    <source>
        <dbReference type="ARBA" id="ARBA00022553"/>
    </source>
</evidence>
<comment type="subcellular location">
    <subcellularLocation>
        <location evidence="1">Cell membrane</location>
        <topology evidence="1">Multi-pass membrane protein</topology>
    </subcellularLocation>
</comment>
<dbReference type="InterPro" id="IPR003018">
    <property type="entry name" value="GAF"/>
</dbReference>
<feature type="transmembrane region" description="Helical" evidence="13">
    <location>
        <begin position="12"/>
        <end position="33"/>
    </location>
</feature>
<protein>
    <submittedName>
        <fullName evidence="19">Cyclic di-GMP phosphodiesterase response regulator RpfG</fullName>
        <ecNumber evidence="19">3.1.4.52</ecNumber>
    </submittedName>
</protein>
<dbReference type="PROSITE" id="PS51832">
    <property type="entry name" value="HD_GYP"/>
    <property type="match status" value="1"/>
</dbReference>
<dbReference type="Gene3D" id="3.30.450.20">
    <property type="entry name" value="PAS domain"/>
    <property type="match status" value="3"/>
</dbReference>
<keyword evidence="8" id="KW-0067">ATP-binding</keyword>
<keyword evidence="10" id="KW-0902">Two-component regulatory system</keyword>
<dbReference type="InterPro" id="IPR003607">
    <property type="entry name" value="HD/PDEase_dom"/>
</dbReference>
<dbReference type="GO" id="GO:0005524">
    <property type="term" value="F:ATP binding"/>
    <property type="evidence" value="ECO:0007669"/>
    <property type="project" value="UniProtKB-KW"/>
</dbReference>
<organism evidence="19 20">
    <name type="scientific">Thermotalea metallivorans</name>
    <dbReference type="NCBI Taxonomy" id="520762"/>
    <lineage>
        <taxon>Bacteria</taxon>
        <taxon>Bacillati</taxon>
        <taxon>Bacillota</taxon>
        <taxon>Clostridia</taxon>
        <taxon>Peptostreptococcales</taxon>
        <taxon>Thermotaleaceae</taxon>
        <taxon>Thermotalea</taxon>
    </lineage>
</organism>
<sequence length="900" mass="102987">MFKRNFRVRLMAIFLIITLIPLLFMGIAMHYSLHRYLLDLYNQDIIHRLSNEIDTANQWFQDRIQILKIIRQGVQLFENQSIRLEQMNKYLAKQRENTPEFFNIFFTLEDGTSSAALESKPGIDFRQRPWYIQAKEKGGLVISEPYDDIITGEKVITISLPMWDAEGRLMGVIGGDLALESIRAIIRQINIAGKSQHFVFSEYNKILWADASEEKLLGAASTDLERLRNNPGTFAFIDRDGKSMMATYMKMPATGWQILIYSDTEDYYLYADKIRHIFYGIATVAITLMLISVFVASKQIAQPMIELRDAVREVSLGRFDIHIQRQYHDEIGEVVSAFNQMAATIRRNYQSLTEQARRLMEGNRQLQDMNIELELSYEQLQDMNMELEASYEQLQATMEQLNYSEQKYRLLMENITDLVWVINGEGRITYINDILETMLGYKTEEVMGQPIQTILCPMHRYEGCEDIIGEFQKKDFNHLDLWMLAKGGQNRLIIETSTRKIYQDGRFVGVQGIGRDVTEYVKMKQEIIRKNKELTVLSELSYSLTSTISNIKIDVLLKNIVNKIVELMDDVALCTIRLLENEKELVLKASAGSLEHLITRDAIHIDRDGMGIAVKEKRLVILNDLDGKYISPYNKQILDTGRVNHVVLVPLKIEENVIGVMAVSSETKIEDSHIHILNSLSNHAAVAIEKARLYGELKQAYFKTIKALVVAVEAKDSYTQGHSVRVSQYASLIGKYLNLTENSIDAIQVAGILHDIGKIGISEAVLTKPGPLSEEEYNHIMQHPTIGSKILDPIGLSREIMEAVLFHHKRYDLDGYPGDAEIEALPLYAEIIGVADAFDAMLSRRSYRKPMSIEEGIEELKRCSGTQFSPKIVEIMEKIYKTNRKALRDIAKMETERAVI</sequence>
<keyword evidence="12" id="KW-0175">Coiled coil</keyword>
<dbReference type="CDD" id="cd00077">
    <property type="entry name" value="HDc"/>
    <property type="match status" value="1"/>
</dbReference>
<dbReference type="InterPro" id="IPR029151">
    <property type="entry name" value="Sensor-like_sf"/>
</dbReference>
<evidence type="ECO:0000256" key="7">
    <source>
        <dbReference type="ARBA" id="ARBA00022777"/>
    </source>
</evidence>
<feature type="domain" description="HD" evidence="17">
    <location>
        <begin position="719"/>
        <end position="841"/>
    </location>
</feature>
<dbReference type="InterPro" id="IPR037522">
    <property type="entry name" value="HD_GYP_dom"/>
</dbReference>
<evidence type="ECO:0000256" key="8">
    <source>
        <dbReference type="ARBA" id="ARBA00022840"/>
    </source>
</evidence>
<reference evidence="19 20" key="1">
    <citation type="submission" date="2015-12" db="EMBL/GenBank/DDBJ databases">
        <title>Draft genome sequence of the thermoanaerobe Thermotalea metallivorans, an isolate from the runoff channel of the Great Artesian Basin, Australia.</title>
        <authorList>
            <person name="Patel B.K."/>
        </authorList>
    </citation>
    <scope>NUCLEOTIDE SEQUENCE [LARGE SCALE GENOMIC DNA]</scope>
    <source>
        <strain evidence="19 20">B2-1</strain>
    </source>
</reference>
<feature type="domain" description="PAS" evidence="14">
    <location>
        <begin position="404"/>
        <end position="449"/>
    </location>
</feature>
<dbReference type="Pfam" id="PF13426">
    <property type="entry name" value="PAS_9"/>
    <property type="match status" value="1"/>
</dbReference>
<evidence type="ECO:0000259" key="15">
    <source>
        <dbReference type="PROSITE" id="PS50113"/>
    </source>
</evidence>
<accession>A0A140LAV3</accession>
<keyword evidence="2" id="KW-1003">Cell membrane</keyword>
<dbReference type="Pfam" id="PF02743">
    <property type="entry name" value="dCache_1"/>
    <property type="match status" value="1"/>
</dbReference>
<evidence type="ECO:0000256" key="6">
    <source>
        <dbReference type="ARBA" id="ARBA00022741"/>
    </source>
</evidence>
<dbReference type="SUPFAM" id="SSF109604">
    <property type="entry name" value="HD-domain/PDEase-like"/>
    <property type="match status" value="1"/>
</dbReference>
<dbReference type="SUPFAM" id="SSF158472">
    <property type="entry name" value="HAMP domain-like"/>
    <property type="match status" value="1"/>
</dbReference>
<dbReference type="Pfam" id="PF00672">
    <property type="entry name" value="HAMP"/>
    <property type="match status" value="1"/>
</dbReference>
<dbReference type="EMBL" id="LOEE01000012">
    <property type="protein sequence ID" value="KXG77678.1"/>
    <property type="molecule type" value="Genomic_DNA"/>
</dbReference>
<dbReference type="InterPro" id="IPR000014">
    <property type="entry name" value="PAS"/>
</dbReference>
<evidence type="ECO:0000259" key="17">
    <source>
        <dbReference type="PROSITE" id="PS51831"/>
    </source>
</evidence>
<keyword evidence="11 13" id="KW-0472">Membrane</keyword>
<dbReference type="PROSITE" id="PS51831">
    <property type="entry name" value="HD"/>
    <property type="match status" value="1"/>
</dbReference>
<dbReference type="EC" id="3.1.4.52" evidence="19"/>
<evidence type="ECO:0000259" key="18">
    <source>
        <dbReference type="PROSITE" id="PS51832"/>
    </source>
</evidence>
<keyword evidence="20" id="KW-1185">Reference proteome</keyword>
<feature type="domain" description="HD-GYP" evidence="18">
    <location>
        <begin position="697"/>
        <end position="892"/>
    </location>
</feature>
<dbReference type="GO" id="GO:0016301">
    <property type="term" value="F:kinase activity"/>
    <property type="evidence" value="ECO:0007669"/>
    <property type="project" value="UniProtKB-KW"/>
</dbReference>
<keyword evidence="19" id="KW-0378">Hydrolase</keyword>
<name>A0A140LAV3_9FIRM</name>
<keyword evidence="6" id="KW-0547">Nucleotide-binding</keyword>
<dbReference type="Gene3D" id="1.10.3210.10">
    <property type="entry name" value="Hypothetical protein af1432"/>
    <property type="match status" value="1"/>
</dbReference>
<dbReference type="PROSITE" id="PS50112">
    <property type="entry name" value="PAS"/>
    <property type="match status" value="1"/>
</dbReference>
<proteinExistence type="predicted"/>
<keyword evidence="3" id="KW-0597">Phosphoprotein</keyword>
<keyword evidence="5 13" id="KW-0812">Transmembrane</keyword>
<keyword evidence="9 13" id="KW-1133">Transmembrane helix</keyword>
<dbReference type="SMART" id="SM00471">
    <property type="entry name" value="HDc"/>
    <property type="match status" value="1"/>
</dbReference>
<evidence type="ECO:0000256" key="4">
    <source>
        <dbReference type="ARBA" id="ARBA00022679"/>
    </source>
</evidence>
<dbReference type="PANTHER" id="PTHR43155">
    <property type="entry name" value="CYCLIC DI-GMP PHOSPHODIESTERASE PA4108-RELATED"/>
    <property type="match status" value="1"/>
</dbReference>
<dbReference type="Proteomes" id="UP000070456">
    <property type="component" value="Unassembled WGS sequence"/>
</dbReference>
<dbReference type="SMART" id="SM00091">
    <property type="entry name" value="PAS"/>
    <property type="match status" value="1"/>
</dbReference>
<dbReference type="SMART" id="SM00304">
    <property type="entry name" value="HAMP"/>
    <property type="match status" value="1"/>
</dbReference>
<dbReference type="InterPro" id="IPR033479">
    <property type="entry name" value="dCache_1"/>
</dbReference>
<dbReference type="PANTHER" id="PTHR43155:SF2">
    <property type="entry name" value="CYCLIC DI-GMP PHOSPHODIESTERASE PA4108"/>
    <property type="match status" value="1"/>
</dbReference>
<dbReference type="PROSITE" id="PS50885">
    <property type="entry name" value="HAMP"/>
    <property type="match status" value="1"/>
</dbReference>
<dbReference type="Gene3D" id="6.10.340.10">
    <property type="match status" value="1"/>
</dbReference>
<dbReference type="NCBIfam" id="TIGR00229">
    <property type="entry name" value="sensory_box"/>
    <property type="match status" value="1"/>
</dbReference>
<dbReference type="Pfam" id="PF13487">
    <property type="entry name" value="HD_5"/>
    <property type="match status" value="1"/>
</dbReference>
<dbReference type="InterPro" id="IPR000700">
    <property type="entry name" value="PAS-assoc_C"/>
</dbReference>
<evidence type="ECO:0000256" key="2">
    <source>
        <dbReference type="ARBA" id="ARBA00022475"/>
    </source>
</evidence>
<dbReference type="InterPro" id="IPR003660">
    <property type="entry name" value="HAMP_dom"/>
</dbReference>
<dbReference type="OrthoDB" id="9804747at2"/>
<evidence type="ECO:0000313" key="20">
    <source>
        <dbReference type="Proteomes" id="UP000070456"/>
    </source>
</evidence>
<comment type="caution">
    <text evidence="19">The sequence shown here is derived from an EMBL/GenBank/DDBJ whole genome shotgun (WGS) entry which is preliminary data.</text>
</comment>
<feature type="domain" description="HAMP" evidence="16">
    <location>
        <begin position="298"/>
        <end position="350"/>
    </location>
</feature>
<dbReference type="SUPFAM" id="SSF103190">
    <property type="entry name" value="Sensory domain-like"/>
    <property type="match status" value="1"/>
</dbReference>
<dbReference type="CDD" id="cd18773">
    <property type="entry name" value="PDC1_HK_sensor"/>
    <property type="match status" value="1"/>
</dbReference>
<dbReference type="SMART" id="SM00065">
    <property type="entry name" value="GAF"/>
    <property type="match status" value="1"/>
</dbReference>
<dbReference type="RefSeq" id="WP_068554587.1">
    <property type="nucleotide sequence ID" value="NZ_LOEE01000012.1"/>
</dbReference>
<dbReference type="InterPro" id="IPR006674">
    <property type="entry name" value="HD_domain"/>
</dbReference>
<keyword evidence="7" id="KW-0418">Kinase</keyword>
<dbReference type="AlphaFoldDB" id="A0A140LAV3"/>
<evidence type="ECO:0000256" key="10">
    <source>
        <dbReference type="ARBA" id="ARBA00023012"/>
    </source>
</evidence>
<evidence type="ECO:0000259" key="16">
    <source>
        <dbReference type="PROSITE" id="PS50885"/>
    </source>
</evidence>
<dbReference type="GO" id="GO:0005886">
    <property type="term" value="C:plasma membrane"/>
    <property type="evidence" value="ECO:0007669"/>
    <property type="project" value="UniProtKB-SubCell"/>
</dbReference>
<dbReference type="Gene3D" id="3.30.450.40">
    <property type="match status" value="1"/>
</dbReference>
<gene>
    <name evidence="19" type="primary">rpfG_3</name>
    <name evidence="19" type="ORF">AN619_04070</name>
</gene>
<dbReference type="SUPFAM" id="SSF55785">
    <property type="entry name" value="PYP-like sensor domain (PAS domain)"/>
    <property type="match status" value="1"/>
</dbReference>
<feature type="transmembrane region" description="Helical" evidence="13">
    <location>
        <begin position="277"/>
        <end position="296"/>
    </location>
</feature>
<dbReference type="PROSITE" id="PS50113">
    <property type="entry name" value="PAC"/>
    <property type="match status" value="1"/>
</dbReference>
<feature type="coiled-coil region" evidence="12">
    <location>
        <begin position="349"/>
        <end position="404"/>
    </location>
</feature>
<evidence type="ECO:0000256" key="11">
    <source>
        <dbReference type="ARBA" id="ARBA00023136"/>
    </source>
</evidence>
<dbReference type="SUPFAM" id="SSF55781">
    <property type="entry name" value="GAF domain-like"/>
    <property type="match status" value="1"/>
</dbReference>
<evidence type="ECO:0000256" key="1">
    <source>
        <dbReference type="ARBA" id="ARBA00004651"/>
    </source>
</evidence>
<dbReference type="GO" id="GO:0000160">
    <property type="term" value="P:phosphorelay signal transduction system"/>
    <property type="evidence" value="ECO:0007669"/>
    <property type="project" value="UniProtKB-KW"/>
</dbReference>
<evidence type="ECO:0000256" key="12">
    <source>
        <dbReference type="SAM" id="Coils"/>
    </source>
</evidence>
<evidence type="ECO:0000256" key="5">
    <source>
        <dbReference type="ARBA" id="ARBA00022692"/>
    </source>
</evidence>
<dbReference type="CDD" id="cd06225">
    <property type="entry name" value="HAMP"/>
    <property type="match status" value="1"/>
</dbReference>
<dbReference type="GO" id="GO:0071111">
    <property type="term" value="F:cyclic-guanylate-specific phosphodiesterase activity"/>
    <property type="evidence" value="ECO:0007669"/>
    <property type="project" value="UniProtKB-EC"/>
</dbReference>
<feature type="domain" description="PAC" evidence="15">
    <location>
        <begin position="477"/>
        <end position="529"/>
    </location>
</feature>
<evidence type="ECO:0000256" key="9">
    <source>
        <dbReference type="ARBA" id="ARBA00022989"/>
    </source>
</evidence>
<keyword evidence="4" id="KW-0808">Transferase</keyword>